<dbReference type="Gene3D" id="3.10.450.160">
    <property type="entry name" value="inner membrane protein cigr"/>
    <property type="match status" value="1"/>
</dbReference>
<reference evidence="3 4" key="1">
    <citation type="submission" date="2016-08" db="EMBL/GenBank/DDBJ databases">
        <authorList>
            <person name="Seilhamer J.J."/>
        </authorList>
    </citation>
    <scope>NUCLEOTIDE SEQUENCE [LARGE SCALE GENOMIC DNA]</scope>
    <source>
        <strain evidence="3 4">ANC 4874</strain>
    </source>
</reference>
<evidence type="ECO:0000313" key="4">
    <source>
        <dbReference type="Proteomes" id="UP000243661"/>
    </source>
</evidence>
<dbReference type="RefSeq" id="WP_092720893.1">
    <property type="nucleotide sequence ID" value="NZ_FMBK01000014.1"/>
</dbReference>
<dbReference type="AlphaFoldDB" id="A0A1C4GXX3"/>
<dbReference type="Pfam" id="PF11776">
    <property type="entry name" value="RcnB"/>
    <property type="match status" value="1"/>
</dbReference>
<dbReference type="OrthoDB" id="6687316at2"/>
<dbReference type="Proteomes" id="UP000243661">
    <property type="component" value="Unassembled WGS sequence"/>
</dbReference>
<name>A0A1C4GXX3_9GAMM</name>
<proteinExistence type="predicted"/>
<gene>
    <name evidence="3" type="ORF">GA0116959_11467</name>
</gene>
<feature type="compositionally biased region" description="Low complexity" evidence="1">
    <location>
        <begin position="42"/>
        <end position="55"/>
    </location>
</feature>
<organism evidence="3 4">
    <name type="scientific">Acinetobacter albensis</name>
    <dbReference type="NCBI Taxonomy" id="1673609"/>
    <lineage>
        <taxon>Bacteria</taxon>
        <taxon>Pseudomonadati</taxon>
        <taxon>Pseudomonadota</taxon>
        <taxon>Gammaproteobacteria</taxon>
        <taxon>Moraxellales</taxon>
        <taxon>Moraxellaceae</taxon>
        <taxon>Acinetobacter</taxon>
    </lineage>
</organism>
<feature type="region of interest" description="Disordered" evidence="1">
    <location>
        <begin position="33"/>
        <end position="60"/>
    </location>
</feature>
<protein>
    <submittedName>
        <fullName evidence="3">Nickel/cobalt transporter regulator</fullName>
    </submittedName>
</protein>
<evidence type="ECO:0000313" key="3">
    <source>
        <dbReference type="EMBL" id="SCC73026.1"/>
    </source>
</evidence>
<feature type="signal peptide" evidence="2">
    <location>
        <begin position="1"/>
        <end position="23"/>
    </location>
</feature>
<sequence length="167" mass="19169">MKTATLAILSGMILLGASLQAQAENQWSKYQGVDSKKYQHKPSYPQNPYPRNNYPTHDYQQNSAPYSNNLQHHRPYPQPFARPYPSRPRPNYSPTIQNGVSIQYQAPTIINQHSQSYHWVNGDPNTARIESSNAILITDWQRLGLPAPPTGTYWTYEQGRYVLVPNR</sequence>
<evidence type="ECO:0000256" key="1">
    <source>
        <dbReference type="SAM" id="MobiDB-lite"/>
    </source>
</evidence>
<dbReference type="EMBL" id="FMBK01000014">
    <property type="protein sequence ID" value="SCC73026.1"/>
    <property type="molecule type" value="Genomic_DNA"/>
</dbReference>
<accession>A0A1C4GXX3</accession>
<dbReference type="InterPro" id="IPR024572">
    <property type="entry name" value="RcnB"/>
</dbReference>
<evidence type="ECO:0000256" key="2">
    <source>
        <dbReference type="SAM" id="SignalP"/>
    </source>
</evidence>
<feature type="chain" id="PRO_5008692817" evidence="2">
    <location>
        <begin position="24"/>
        <end position="167"/>
    </location>
</feature>
<keyword evidence="2" id="KW-0732">Signal</keyword>